<dbReference type="Proteomes" id="UP000034166">
    <property type="component" value="Unassembled WGS sequence"/>
</dbReference>
<comment type="caution">
    <text evidence="1">The sequence shown here is derived from an EMBL/GenBank/DDBJ whole genome shotgun (WGS) entry which is preliminary data.</text>
</comment>
<sequence>MSVPYRCPNCRTNKSRFNLIRQVPQSVKMDPQSGEIVEEYTSGQLDPFHTPYRGPELKVQCAVCGLIEDEKTFVKFGEQSF</sequence>
<dbReference type="RefSeq" id="WP_046524606.1">
    <property type="nucleotide sequence ID" value="NZ_LAYY01000016.1"/>
</dbReference>
<protein>
    <submittedName>
        <fullName evidence="1">DNA alkylation repair protein</fullName>
    </submittedName>
</protein>
<name>A0A0M2ST05_9BACI</name>
<dbReference type="OrthoDB" id="2382008at2"/>
<evidence type="ECO:0000313" key="1">
    <source>
        <dbReference type="EMBL" id="KKK37268.1"/>
    </source>
</evidence>
<gene>
    <name evidence="1" type="ORF">WQ57_15045</name>
</gene>
<dbReference type="AlphaFoldDB" id="A0A0M2ST05"/>
<keyword evidence="2" id="KW-1185">Reference proteome</keyword>
<accession>A0A0M2ST05</accession>
<dbReference type="PATRIC" id="fig|1408103.3.peg.3384"/>
<dbReference type="EMBL" id="LAYY01000016">
    <property type="protein sequence ID" value="KKK37268.1"/>
    <property type="molecule type" value="Genomic_DNA"/>
</dbReference>
<organism evidence="1 2">
    <name type="scientific">Mesobacillus campisalis</name>
    <dbReference type="NCBI Taxonomy" id="1408103"/>
    <lineage>
        <taxon>Bacteria</taxon>
        <taxon>Bacillati</taxon>
        <taxon>Bacillota</taxon>
        <taxon>Bacilli</taxon>
        <taxon>Bacillales</taxon>
        <taxon>Bacillaceae</taxon>
        <taxon>Mesobacillus</taxon>
    </lineage>
</organism>
<evidence type="ECO:0000313" key="2">
    <source>
        <dbReference type="Proteomes" id="UP000034166"/>
    </source>
</evidence>
<proteinExistence type="predicted"/>
<reference evidence="1 2" key="1">
    <citation type="submission" date="2015-04" db="EMBL/GenBank/DDBJ databases">
        <title>Taxonomic description and genome sequence of Bacillus campisalis sp. nov., a novel member of the genus Bacillus isolated from solar saltern.</title>
        <authorList>
            <person name="Mathan Kumar R."/>
            <person name="Kaur G."/>
            <person name="Kumar A."/>
            <person name="Singh N.K."/>
            <person name="Kaur N."/>
            <person name="Kumar N."/>
            <person name="Mayilraj S."/>
        </authorList>
    </citation>
    <scope>NUCLEOTIDE SEQUENCE [LARGE SCALE GENOMIC DNA]</scope>
    <source>
        <strain evidence="1 2">SA2-6</strain>
    </source>
</reference>